<keyword evidence="2" id="KW-1185">Reference proteome</keyword>
<protein>
    <submittedName>
        <fullName evidence="1">Uncharacterized protein</fullName>
    </submittedName>
</protein>
<gene>
    <name evidence="1" type="ORF">SMTD_LOCUS19689</name>
</gene>
<dbReference type="AlphaFoldDB" id="A0A183PZA3"/>
<accession>A0A183PZA3</accession>
<proteinExistence type="predicted"/>
<reference evidence="1 2" key="1">
    <citation type="submission" date="2018-11" db="EMBL/GenBank/DDBJ databases">
        <authorList>
            <consortium name="Pathogen Informatics"/>
        </authorList>
    </citation>
    <scope>NUCLEOTIDE SEQUENCE [LARGE SCALE GENOMIC DNA]</scope>
    <source>
        <strain>Denwood</strain>
        <strain evidence="2">Zambia</strain>
    </source>
</reference>
<sequence length="177" mass="20451">MQHVTPYLFVEARGVQFSDTEDDEIVNEDIGDELTPSSLSQVIECENIDPFNNVEFQKLTKHYHNWMEATDVSSSSSEESLVDGDHVDTRYRNGDCYPHHMNDSNDESSYRVTHKKSISSQSMICQRLEYILLQTTLPTDESKNSHYFKRDKIIYTPRSKYKRMPTFPLGGKLVSVS</sequence>
<dbReference type="Proteomes" id="UP000269396">
    <property type="component" value="Unassembled WGS sequence"/>
</dbReference>
<evidence type="ECO:0000313" key="1">
    <source>
        <dbReference type="EMBL" id="VDP80491.1"/>
    </source>
</evidence>
<organism evidence="1 2">
    <name type="scientific">Schistosoma mattheei</name>
    <dbReference type="NCBI Taxonomy" id="31246"/>
    <lineage>
        <taxon>Eukaryota</taxon>
        <taxon>Metazoa</taxon>
        <taxon>Spiralia</taxon>
        <taxon>Lophotrochozoa</taxon>
        <taxon>Platyhelminthes</taxon>
        <taxon>Trematoda</taxon>
        <taxon>Digenea</taxon>
        <taxon>Strigeidida</taxon>
        <taxon>Schistosomatoidea</taxon>
        <taxon>Schistosomatidae</taxon>
        <taxon>Schistosoma</taxon>
    </lineage>
</organism>
<name>A0A183PZA3_9TREM</name>
<evidence type="ECO:0000313" key="2">
    <source>
        <dbReference type="Proteomes" id="UP000269396"/>
    </source>
</evidence>
<dbReference type="EMBL" id="UZAL01042798">
    <property type="protein sequence ID" value="VDP80491.1"/>
    <property type="molecule type" value="Genomic_DNA"/>
</dbReference>